<dbReference type="EMBL" id="JAFLND010000003">
    <property type="protein sequence ID" value="MBO0331332.1"/>
    <property type="molecule type" value="Genomic_DNA"/>
</dbReference>
<dbReference type="Proteomes" id="UP000664163">
    <property type="component" value="Unassembled WGS sequence"/>
</dbReference>
<evidence type="ECO:0000313" key="5">
    <source>
        <dbReference type="Proteomes" id="UP000664163"/>
    </source>
</evidence>
<protein>
    <submittedName>
        <fullName evidence="4">DegT/DnrJ/EryC1/StrS family aminotransferase</fullName>
    </submittedName>
</protein>
<name>A0ABS3F041_9FLAO</name>
<keyword evidence="4" id="KW-0032">Aminotransferase</keyword>
<comment type="similarity">
    <text evidence="2 3">Belongs to the DegT/DnrJ/EryC1 family.</text>
</comment>
<dbReference type="PANTHER" id="PTHR30244:SF36">
    <property type="entry name" value="3-OXO-GLUCOSE-6-PHOSPHATE:GLUTAMATE AMINOTRANSFERASE"/>
    <property type="match status" value="1"/>
</dbReference>
<sequence length="384" mass="42527">MKKIQMVDLKGQYEGIKTEVNEAIAEILDSSAFINGPHVHAFQNELEEYLGVKHVIPCANGTDALQICMMGLGLQPGDEVITADFTFAATVEVIGLLQLTPVLVDVEPDTFNINVKAIEKAITPKTKAIVPVHLFGQCADMDGIMELAKKHDLYVIEDNAQAIGGSYFSKDGSKQKAGSIGHVGATSFFPSKNLGCYGDGGAIFTNNDDLAHTIRGIVNHGMYKRYYHDVVGVNSRLDSIQAAVLRAKLPKLDFYNQKRWEAAAKYSKAFKGQVHIVAPKISCGCDTEKSVCDCHVFHQYTLRVTNGKRDELVQHLNDNDVPCGVYYPVPLHKQKAYADDRYNEDDFPVTNQLVNEVISLPMHTELDDEQIEHITNLVIDFVNK</sequence>
<dbReference type="Gene3D" id="3.40.640.10">
    <property type="entry name" value="Type I PLP-dependent aspartate aminotransferase-like (Major domain)"/>
    <property type="match status" value="1"/>
</dbReference>
<comment type="caution">
    <text evidence="4">The sequence shown here is derived from an EMBL/GenBank/DDBJ whole genome shotgun (WGS) entry which is preliminary data.</text>
</comment>
<evidence type="ECO:0000313" key="4">
    <source>
        <dbReference type="EMBL" id="MBO0331332.1"/>
    </source>
</evidence>
<dbReference type="SUPFAM" id="SSF53383">
    <property type="entry name" value="PLP-dependent transferases"/>
    <property type="match status" value="1"/>
</dbReference>
<gene>
    <name evidence="4" type="ORF">J0X13_12275</name>
</gene>
<keyword evidence="1 3" id="KW-0663">Pyridoxal phosphate</keyword>
<dbReference type="InterPro" id="IPR015422">
    <property type="entry name" value="PyrdxlP-dep_Trfase_small"/>
</dbReference>
<dbReference type="InterPro" id="IPR000653">
    <property type="entry name" value="DegT/StrS_aminotransferase"/>
</dbReference>
<evidence type="ECO:0000256" key="1">
    <source>
        <dbReference type="ARBA" id="ARBA00022898"/>
    </source>
</evidence>
<dbReference type="InterPro" id="IPR015421">
    <property type="entry name" value="PyrdxlP-dep_Trfase_major"/>
</dbReference>
<dbReference type="PIRSF" id="PIRSF000390">
    <property type="entry name" value="PLP_StrS"/>
    <property type="match status" value="1"/>
</dbReference>
<dbReference type="RefSeq" id="WP_207071710.1">
    <property type="nucleotide sequence ID" value="NZ_JAFLND010000003.1"/>
</dbReference>
<dbReference type="CDD" id="cd00616">
    <property type="entry name" value="AHBA_syn"/>
    <property type="match status" value="1"/>
</dbReference>
<evidence type="ECO:0000256" key="2">
    <source>
        <dbReference type="ARBA" id="ARBA00037999"/>
    </source>
</evidence>
<keyword evidence="5" id="KW-1185">Reference proteome</keyword>
<dbReference type="InterPro" id="IPR015424">
    <property type="entry name" value="PyrdxlP-dep_Trfase"/>
</dbReference>
<dbReference type="GO" id="GO:0008483">
    <property type="term" value="F:transaminase activity"/>
    <property type="evidence" value="ECO:0007669"/>
    <property type="project" value="UniProtKB-KW"/>
</dbReference>
<evidence type="ECO:0000256" key="3">
    <source>
        <dbReference type="RuleBase" id="RU004508"/>
    </source>
</evidence>
<accession>A0ABS3F041</accession>
<proteinExistence type="inferred from homology"/>
<dbReference type="PANTHER" id="PTHR30244">
    <property type="entry name" value="TRANSAMINASE"/>
    <property type="match status" value="1"/>
</dbReference>
<dbReference type="Gene3D" id="3.90.1150.10">
    <property type="entry name" value="Aspartate Aminotransferase, domain 1"/>
    <property type="match status" value="1"/>
</dbReference>
<keyword evidence="4" id="KW-0808">Transferase</keyword>
<reference evidence="4 5" key="1">
    <citation type="submission" date="2021-03" db="EMBL/GenBank/DDBJ databases">
        <title>Muricauda sp. CAU 1631 isolated from Incheon.</title>
        <authorList>
            <person name="Kim W."/>
        </authorList>
    </citation>
    <scope>NUCLEOTIDE SEQUENCE [LARGE SCALE GENOMIC DNA]</scope>
    <source>
        <strain evidence="4 5">CAU 1631</strain>
    </source>
</reference>
<dbReference type="Pfam" id="PF01041">
    <property type="entry name" value="DegT_DnrJ_EryC1"/>
    <property type="match status" value="1"/>
</dbReference>
<organism evidence="4 5">
    <name type="scientific">[Muricauda] lutisoli</name>
    <dbReference type="NCBI Taxonomy" id="2816035"/>
    <lineage>
        <taxon>Bacteria</taxon>
        <taxon>Pseudomonadati</taxon>
        <taxon>Bacteroidota</taxon>
        <taxon>Flavobacteriia</taxon>
        <taxon>Flavobacteriales</taxon>
        <taxon>Flavobacteriaceae</taxon>
        <taxon>Allomuricauda</taxon>
    </lineage>
</organism>